<dbReference type="AlphaFoldDB" id="A0A484IAF2"/>
<keyword evidence="11" id="KW-0175">Coiled coil</keyword>
<evidence type="ECO:0000256" key="7">
    <source>
        <dbReference type="ARBA" id="ARBA00023136"/>
    </source>
</evidence>
<dbReference type="Gene3D" id="3.30.70.2170">
    <property type="match status" value="1"/>
</dbReference>
<evidence type="ECO:0000256" key="10">
    <source>
        <dbReference type="RuleBase" id="RU361189"/>
    </source>
</evidence>
<organism evidence="12 13">
    <name type="scientific">Candidatus Nitrosocosmicus franklandianus</name>
    <dbReference type="NCBI Taxonomy" id="1798806"/>
    <lineage>
        <taxon>Archaea</taxon>
        <taxon>Nitrososphaerota</taxon>
        <taxon>Nitrososphaeria</taxon>
        <taxon>Nitrososphaerales</taxon>
        <taxon>Nitrososphaeraceae</taxon>
        <taxon>Candidatus Nitrosocosmicus</taxon>
    </lineage>
</organism>
<comment type="similarity">
    <text evidence="2 10">Belongs to the V-ATPase 116 kDa subunit family.</text>
</comment>
<dbReference type="GO" id="GO:0016471">
    <property type="term" value="C:vacuolar proton-transporting V-type ATPase complex"/>
    <property type="evidence" value="ECO:0007669"/>
    <property type="project" value="TreeGrafter"/>
</dbReference>
<evidence type="ECO:0000256" key="6">
    <source>
        <dbReference type="ARBA" id="ARBA00023065"/>
    </source>
</evidence>
<feature type="coiled-coil region" evidence="11">
    <location>
        <begin position="101"/>
        <end position="128"/>
    </location>
</feature>
<evidence type="ECO:0000256" key="3">
    <source>
        <dbReference type="ARBA" id="ARBA00022448"/>
    </source>
</evidence>
<comment type="function">
    <text evidence="8">Component of the A-type ATP synthase that produces ATP from ADP in the presence of a proton gradient across the membrane.</text>
</comment>
<dbReference type="PANTHER" id="PTHR11629:SF63">
    <property type="entry name" value="V-TYPE PROTON ATPASE SUBUNIT A"/>
    <property type="match status" value="1"/>
</dbReference>
<reference evidence="12 13" key="1">
    <citation type="submission" date="2019-02" db="EMBL/GenBank/DDBJ databases">
        <authorList>
            <person name="Lehtovirta-Morley E L."/>
        </authorList>
    </citation>
    <scope>NUCLEOTIDE SEQUENCE [LARGE SCALE GENOMIC DNA]</scope>
    <source>
        <strain evidence="12">NFRAN1</strain>
    </source>
</reference>
<sequence>MLQPEHMSKIAILGLKKYREKIVTILQEMNTIQIEPLSKDAIPYMYTEKEGKVHKKISEQLLRIRGLINALPSTPNISKTQFNTIDDLFESLESIKIDNDIASIERKKEKLLTELKEIENNIKLLEEYSFFPDDLELLHLSSTLSFFGKVKSEKYQELKKKLESNNQDIILYSKSDSKMTRFVLVVLPHFPSNALASIVNLFNVHLEAVPKLKGNIPDALTNQRAKLQEINHGLQELDNKLSVISKEYYSLLKGLEEQLEIENKKLEVIDDLGVTADSFSLEGWIPTNRIPMTRNFFNEHTEGTLLFLIKTDEIPPTLQKNPKRSRVYESFVRFYSLPQGNEFDPTLIFAIAFPIFYGMMLGDFGYGLTILLVSLWVIRRIEKGKKNFTIAPKFFRNFGKTILLPSQMVKIAKAIIPGCIIAMILGFNYDLYFGFRLNELVFFPFLNSIGINAPTEGSLLLDPLSSDGLRKLLLVSGYIGLAMATLGLLLGLANSIRARNRKHAIGKAGWLLVGWGIVLIGLALIGKQSLDPMTNMAALVYFVILFAGIGLLFVGEGVRSLMELPSIISHILSFTRIIGILMASVILADVIDYVFLRVIDNGFVWAIIGVVILFVGHLSNTILGVFEPGIQASRLMYVEFFSKFYHGSGRMFKPFGIRRRYTKYQYQSPPTAT</sequence>
<dbReference type="GO" id="GO:0046961">
    <property type="term" value="F:proton-transporting ATPase activity, rotational mechanism"/>
    <property type="evidence" value="ECO:0007669"/>
    <property type="project" value="InterPro"/>
</dbReference>
<dbReference type="Proteomes" id="UP000294299">
    <property type="component" value="Chromosome NFRAN"/>
</dbReference>
<proteinExistence type="inferred from homology"/>
<feature type="coiled-coil region" evidence="11">
    <location>
        <begin position="220"/>
        <end position="272"/>
    </location>
</feature>
<keyword evidence="6 10" id="KW-0406">Ion transport</keyword>
<dbReference type="Gene3D" id="3.30.70.2750">
    <property type="match status" value="1"/>
</dbReference>
<evidence type="ECO:0000313" key="13">
    <source>
        <dbReference type="Proteomes" id="UP000294299"/>
    </source>
</evidence>
<dbReference type="KEGG" id="nfn:NFRAN_0336"/>
<keyword evidence="7 10" id="KW-0472">Membrane</keyword>
<feature type="transmembrane region" description="Helical" evidence="10">
    <location>
        <begin position="538"/>
        <end position="555"/>
    </location>
</feature>
<feature type="transmembrane region" description="Helical" evidence="10">
    <location>
        <begin position="567"/>
        <end position="591"/>
    </location>
</feature>
<dbReference type="Gene3D" id="1.20.1460.20">
    <property type="match status" value="1"/>
</dbReference>
<accession>A0A484IAF2</accession>
<evidence type="ECO:0000256" key="1">
    <source>
        <dbReference type="ARBA" id="ARBA00004141"/>
    </source>
</evidence>
<name>A0A484IAF2_9ARCH</name>
<dbReference type="GO" id="GO:0033179">
    <property type="term" value="C:proton-transporting V-type ATPase, V0 domain"/>
    <property type="evidence" value="ECO:0007669"/>
    <property type="project" value="InterPro"/>
</dbReference>
<feature type="transmembrane region" description="Helical" evidence="10">
    <location>
        <begin position="508"/>
        <end position="526"/>
    </location>
</feature>
<keyword evidence="4 10" id="KW-0812">Transmembrane</keyword>
<feature type="transmembrane region" description="Helical" evidence="10">
    <location>
        <begin position="603"/>
        <end position="626"/>
    </location>
</feature>
<comment type="subcellular location">
    <subcellularLocation>
        <location evidence="1">Membrane</location>
        <topology evidence="1">Multi-pass membrane protein</topology>
    </subcellularLocation>
</comment>
<dbReference type="GO" id="GO:0051117">
    <property type="term" value="F:ATPase binding"/>
    <property type="evidence" value="ECO:0007669"/>
    <property type="project" value="TreeGrafter"/>
</dbReference>
<dbReference type="InterPro" id="IPR002490">
    <property type="entry name" value="V-ATPase_116kDa_su"/>
</dbReference>
<evidence type="ECO:0000256" key="11">
    <source>
        <dbReference type="SAM" id="Coils"/>
    </source>
</evidence>
<dbReference type="EMBL" id="LR216287">
    <property type="protein sequence ID" value="VFJ12657.1"/>
    <property type="molecule type" value="Genomic_DNA"/>
</dbReference>
<evidence type="ECO:0000256" key="8">
    <source>
        <dbReference type="ARBA" id="ARBA00059506"/>
    </source>
</evidence>
<dbReference type="Pfam" id="PF01496">
    <property type="entry name" value="V_ATPase_I"/>
    <property type="match status" value="1"/>
</dbReference>
<keyword evidence="13" id="KW-1185">Reference proteome</keyword>
<evidence type="ECO:0000256" key="2">
    <source>
        <dbReference type="ARBA" id="ARBA00009904"/>
    </source>
</evidence>
<evidence type="ECO:0000256" key="4">
    <source>
        <dbReference type="ARBA" id="ARBA00022692"/>
    </source>
</evidence>
<feature type="transmembrane region" description="Helical" evidence="10">
    <location>
        <begin position="472"/>
        <end position="496"/>
    </location>
</feature>
<feature type="transmembrane region" description="Helical" evidence="10">
    <location>
        <begin position="347"/>
        <end position="378"/>
    </location>
</feature>
<feature type="transmembrane region" description="Helical" evidence="10">
    <location>
        <begin position="414"/>
        <end position="435"/>
    </location>
</feature>
<dbReference type="PANTHER" id="PTHR11629">
    <property type="entry name" value="VACUOLAR PROTON ATPASES"/>
    <property type="match status" value="1"/>
</dbReference>
<dbReference type="GO" id="GO:0007035">
    <property type="term" value="P:vacuolar acidification"/>
    <property type="evidence" value="ECO:0007669"/>
    <property type="project" value="TreeGrafter"/>
</dbReference>
<evidence type="ECO:0000256" key="5">
    <source>
        <dbReference type="ARBA" id="ARBA00022989"/>
    </source>
</evidence>
<protein>
    <recommendedName>
        <fullName evidence="9 10">A-type ATP synthase subunit I</fullName>
    </recommendedName>
</protein>
<evidence type="ECO:0000256" key="9">
    <source>
        <dbReference type="ARBA" id="ARBA00068671"/>
    </source>
</evidence>
<gene>
    <name evidence="12" type="ORF">NFRAN_0336</name>
</gene>
<keyword evidence="3 10" id="KW-0813">Transport</keyword>
<evidence type="ECO:0000313" key="12">
    <source>
        <dbReference type="EMBL" id="VFJ12657.1"/>
    </source>
</evidence>
<keyword evidence="5 10" id="KW-1133">Transmembrane helix</keyword>